<comment type="subcellular location">
    <subcellularLocation>
        <location evidence="1">Cytoplasm</location>
        <location evidence="1">Cytoskeleton</location>
        <location evidence="1">Microtubule organizing center</location>
        <location evidence="1">Centrosome</location>
    </subcellularLocation>
</comment>
<dbReference type="AlphaFoldDB" id="D8LYW5"/>
<feature type="coiled-coil region" evidence="6">
    <location>
        <begin position="211"/>
        <end position="396"/>
    </location>
</feature>
<dbReference type="EMBL" id="FN668640">
    <property type="protein sequence ID" value="CBK21004.2"/>
    <property type="molecule type" value="Genomic_DNA"/>
</dbReference>
<dbReference type="Gene3D" id="2.170.210.20">
    <property type="entry name" value="Spindle assembly abnormal protein 6, N-terminal domain"/>
    <property type="match status" value="1"/>
</dbReference>
<evidence type="ECO:0000259" key="7">
    <source>
        <dbReference type="Pfam" id="PF16531"/>
    </source>
</evidence>
<name>D8LYW5_BLAHO</name>
<keyword evidence="4" id="KW-0206">Cytoskeleton</keyword>
<dbReference type="Proteomes" id="UP000008312">
    <property type="component" value="Unassembled WGS sequence"/>
</dbReference>
<proteinExistence type="predicted"/>
<dbReference type="OrthoDB" id="10667985at2759"/>
<dbReference type="PANTHER" id="PTHR44281">
    <property type="entry name" value="SPINDLE ASSEMBLY ABNORMAL PROTEIN 6 HOMOLOG"/>
    <property type="match status" value="1"/>
</dbReference>
<dbReference type="InterPro" id="IPR038558">
    <property type="entry name" value="SAS-6_N_sf"/>
</dbReference>
<keyword evidence="3 6" id="KW-0175">Coiled coil</keyword>
<dbReference type="Pfam" id="PF16531">
    <property type="entry name" value="SAS-6_N"/>
    <property type="match status" value="1"/>
</dbReference>
<keyword evidence="2" id="KW-0963">Cytoplasm</keyword>
<dbReference type="GO" id="GO:0005813">
    <property type="term" value="C:centrosome"/>
    <property type="evidence" value="ECO:0007669"/>
    <property type="project" value="UniProtKB-SubCell"/>
</dbReference>
<organism evidence="8">
    <name type="scientific">Blastocystis hominis</name>
    <dbReference type="NCBI Taxonomy" id="12968"/>
    <lineage>
        <taxon>Eukaryota</taxon>
        <taxon>Sar</taxon>
        <taxon>Stramenopiles</taxon>
        <taxon>Bigyra</taxon>
        <taxon>Opalozoa</taxon>
        <taxon>Opalinata</taxon>
        <taxon>Blastocystidae</taxon>
        <taxon>Blastocystis</taxon>
    </lineage>
</organism>
<dbReference type="InterPro" id="IPR032396">
    <property type="entry name" value="SAS-6_N"/>
</dbReference>
<keyword evidence="5" id="KW-0131">Cell cycle</keyword>
<evidence type="ECO:0000256" key="3">
    <source>
        <dbReference type="ARBA" id="ARBA00023054"/>
    </source>
</evidence>
<accession>D8LYW5</accession>
<dbReference type="Gene3D" id="1.10.287.1490">
    <property type="match status" value="1"/>
</dbReference>
<dbReference type="GeneID" id="24918505"/>
<dbReference type="PANTHER" id="PTHR44281:SF2">
    <property type="entry name" value="SPINDLE ASSEMBLY ABNORMAL PROTEIN 6 HOMOLOG"/>
    <property type="match status" value="1"/>
</dbReference>
<dbReference type="InParanoid" id="D8LYW5"/>
<dbReference type="OMA" id="DQMSNKP"/>
<evidence type="ECO:0000256" key="4">
    <source>
        <dbReference type="ARBA" id="ARBA00023212"/>
    </source>
</evidence>
<gene>
    <name evidence="8" type="ORF">GSBLH_T00001232001</name>
</gene>
<evidence type="ECO:0000256" key="6">
    <source>
        <dbReference type="SAM" id="Coils"/>
    </source>
</evidence>
<reference evidence="8" key="1">
    <citation type="submission" date="2010-02" db="EMBL/GenBank/DDBJ databases">
        <title>Sequencing and annotation of the Blastocystis hominis genome.</title>
        <authorList>
            <person name="Wincker P."/>
        </authorList>
    </citation>
    <scope>NUCLEOTIDE SEQUENCE</scope>
    <source>
        <strain evidence="8">Singapore isolate B</strain>
    </source>
</reference>
<evidence type="ECO:0000256" key="1">
    <source>
        <dbReference type="ARBA" id="ARBA00004300"/>
    </source>
</evidence>
<keyword evidence="9" id="KW-1185">Reference proteome</keyword>
<dbReference type="RefSeq" id="XP_012895052.1">
    <property type="nucleotide sequence ID" value="XM_013039598.1"/>
</dbReference>
<evidence type="ECO:0000256" key="2">
    <source>
        <dbReference type="ARBA" id="ARBA00022490"/>
    </source>
</evidence>
<evidence type="ECO:0000256" key="5">
    <source>
        <dbReference type="ARBA" id="ARBA00023306"/>
    </source>
</evidence>
<protein>
    <recommendedName>
        <fullName evidence="7">Spindle assembly abnormal protein 6 N-terminal domain-containing protein</fullName>
    </recommendedName>
</protein>
<evidence type="ECO:0000313" key="9">
    <source>
        <dbReference type="Proteomes" id="UP000008312"/>
    </source>
</evidence>
<sequence length="438" mass="49742">MEDSQEPHTDERCSVREMEVTVANEERHLSLKVETVHTEDSDTLQLELSDPSNASFLYYCIIREDEYENMITSQNVLIPFNQFPSHFLSILDRITETKTNRMSSLGGFFTFSICLEPLEEDGSQLLKVVQVSSFMSFPLISLPFRQANDSQLISYLLSLVRLYQDPDSASVSPSSAHSNSLLQRYRDLQRQYSHDTASLKQDYESSLHQIQQTLESQILSLRHQLDTLDQQHAASLDQQRQQWAAQLAALQQKLAASSASLLAAHGERDELRAAFDSLQDEANRLRRTAGEADSCKKSLADLQQAEKALAETAERTAKQLQEQTEKAEKASATLAEREAALEEAKKRQKELETAVKRLEREVEEGREREEGLEREKEEQKKAMETMAVQLAQLKTEHAKNVDYVKTLLHSNKMKDRAISCLNQEINKIKLGSHVASSL</sequence>
<feature type="domain" description="Spindle assembly abnormal protein 6 N-terminal" evidence="7">
    <location>
        <begin position="24"/>
        <end position="144"/>
    </location>
</feature>
<evidence type="ECO:0000313" key="8">
    <source>
        <dbReference type="EMBL" id="CBK21004.2"/>
    </source>
</evidence>